<protein>
    <submittedName>
        <fullName evidence="2 4">Uncharacterized protein</fullName>
    </submittedName>
</protein>
<evidence type="ECO:0000256" key="1">
    <source>
        <dbReference type="SAM" id="SignalP"/>
    </source>
</evidence>
<name>A0A090LJ65_STRRB</name>
<accession>A0A090LJ65</accession>
<sequence length="124" mass="14523">MTSLLQLFFIILLSKVVYISCSHGIKCYRDREVCYLWMTSNDIVFKTIVLGFLKPLEALDIEFEVYQWEKLNTKIQSVNAKIRKYVSKKETKMICQILNIKKACSYYETKVLLIPNPNTQSSPE</sequence>
<dbReference type="CTD" id="36382238"/>
<dbReference type="WBParaSite" id="SRAE_2000451300.1">
    <property type="protein sequence ID" value="SRAE_2000451300.1"/>
    <property type="gene ID" value="WBGene00264745"/>
</dbReference>
<dbReference type="AlphaFoldDB" id="A0A090LJ65"/>
<reference evidence="4" key="2">
    <citation type="submission" date="2020-12" db="UniProtKB">
        <authorList>
            <consortium name="WormBaseParasite"/>
        </authorList>
    </citation>
    <scope>IDENTIFICATION</scope>
</reference>
<gene>
    <name evidence="2 4 5" type="ORF">SRAE_2000451300</name>
</gene>
<evidence type="ECO:0000313" key="3">
    <source>
        <dbReference type="Proteomes" id="UP000035682"/>
    </source>
</evidence>
<organism evidence="2">
    <name type="scientific">Strongyloides ratti</name>
    <name type="common">Parasitic roundworm</name>
    <dbReference type="NCBI Taxonomy" id="34506"/>
    <lineage>
        <taxon>Eukaryota</taxon>
        <taxon>Metazoa</taxon>
        <taxon>Ecdysozoa</taxon>
        <taxon>Nematoda</taxon>
        <taxon>Chromadorea</taxon>
        <taxon>Rhabditida</taxon>
        <taxon>Tylenchina</taxon>
        <taxon>Panagrolaimomorpha</taxon>
        <taxon>Strongyloidoidea</taxon>
        <taxon>Strongyloididae</taxon>
        <taxon>Strongyloides</taxon>
    </lineage>
</organism>
<keyword evidence="3" id="KW-1185">Reference proteome</keyword>
<feature type="signal peptide" evidence="1">
    <location>
        <begin position="1"/>
        <end position="21"/>
    </location>
</feature>
<keyword evidence="1" id="KW-0732">Signal</keyword>
<dbReference type="Proteomes" id="UP000035682">
    <property type="component" value="Unplaced"/>
</dbReference>
<feature type="chain" id="PRO_5015030821" evidence="1">
    <location>
        <begin position="22"/>
        <end position="124"/>
    </location>
</feature>
<dbReference type="GeneID" id="36382238"/>
<proteinExistence type="predicted"/>
<dbReference type="EMBL" id="LN609529">
    <property type="protein sequence ID" value="CEF69867.2"/>
    <property type="molecule type" value="Genomic_DNA"/>
</dbReference>
<dbReference type="RefSeq" id="XP_024509066.1">
    <property type="nucleotide sequence ID" value="XM_024643392.1"/>
</dbReference>
<evidence type="ECO:0000313" key="5">
    <source>
        <dbReference type="WormBase" id="SRAE_2000451300"/>
    </source>
</evidence>
<evidence type="ECO:0000313" key="2">
    <source>
        <dbReference type="EMBL" id="CEF69867.2"/>
    </source>
</evidence>
<reference evidence="2 3" key="1">
    <citation type="submission" date="2014-09" db="EMBL/GenBank/DDBJ databases">
        <authorList>
            <person name="Martin A.A."/>
        </authorList>
    </citation>
    <scope>NUCLEOTIDE SEQUENCE</scope>
    <source>
        <strain evidence="3">ED321</strain>
        <strain evidence="2">ED321 Heterogonic</strain>
    </source>
</reference>
<evidence type="ECO:0000313" key="4">
    <source>
        <dbReference type="WBParaSite" id="SRAE_2000451300.1"/>
    </source>
</evidence>
<dbReference type="WormBase" id="SRAE_2000451300">
    <property type="protein sequence ID" value="SRP02535"/>
    <property type="gene ID" value="WBGene00264745"/>
</dbReference>